<dbReference type="PANTHER" id="PTHR43884">
    <property type="entry name" value="ACYL-COA DEHYDROGENASE"/>
    <property type="match status" value="1"/>
</dbReference>
<dbReference type="CDD" id="cd00567">
    <property type="entry name" value="ACAD"/>
    <property type="match status" value="1"/>
</dbReference>
<evidence type="ECO:0000256" key="1">
    <source>
        <dbReference type="ARBA" id="ARBA00022630"/>
    </source>
</evidence>
<name>X1PIC6_9ZZZZ</name>
<protein>
    <recommendedName>
        <fullName evidence="4">Acyl-CoA dehydrogenase/oxidase C-terminal domain-containing protein</fullName>
    </recommendedName>
</protein>
<dbReference type="InterPro" id="IPR009075">
    <property type="entry name" value="AcylCo_DH/oxidase_C"/>
</dbReference>
<dbReference type="EMBL" id="BARV01023616">
    <property type="protein sequence ID" value="GAI38805.1"/>
    <property type="molecule type" value="Genomic_DNA"/>
</dbReference>
<keyword evidence="2" id="KW-0274">FAD</keyword>
<dbReference type="Gene3D" id="1.20.140.10">
    <property type="entry name" value="Butyryl-CoA Dehydrogenase, subunit A, domain 3"/>
    <property type="match status" value="1"/>
</dbReference>
<dbReference type="AlphaFoldDB" id="X1PIC6"/>
<evidence type="ECO:0000313" key="5">
    <source>
        <dbReference type="EMBL" id="GAI38805.1"/>
    </source>
</evidence>
<proteinExistence type="predicted"/>
<sequence length="164" mass="18311">PGEGSWGEHFGQLDQGWSVVQRVIEQAAVAKCCGMLGGMQRVLEMTVDYAKERKQFDRPIGSFQVIQHYCANMATDVDGSRFSTYQAAWRLSERLPCAREVAIAKAWMGEAYGRVITLAHQIHGAIGCTIDHDLQFYTRQGKAAELTFGDGDFYREIVAQEMGL</sequence>
<feature type="domain" description="Acyl-CoA dehydrogenase/oxidase C-terminal" evidence="4">
    <location>
        <begin position="14"/>
        <end position="162"/>
    </location>
</feature>
<evidence type="ECO:0000259" key="4">
    <source>
        <dbReference type="Pfam" id="PF00441"/>
    </source>
</evidence>
<gene>
    <name evidence="5" type="ORF">S06H3_38715</name>
</gene>
<dbReference type="SUPFAM" id="SSF47203">
    <property type="entry name" value="Acyl-CoA dehydrogenase C-terminal domain-like"/>
    <property type="match status" value="1"/>
</dbReference>
<keyword evidence="3" id="KW-0560">Oxidoreductase</keyword>
<evidence type="ECO:0000256" key="3">
    <source>
        <dbReference type="ARBA" id="ARBA00023002"/>
    </source>
</evidence>
<accession>X1PIC6</accession>
<evidence type="ECO:0000256" key="2">
    <source>
        <dbReference type="ARBA" id="ARBA00022827"/>
    </source>
</evidence>
<dbReference type="Pfam" id="PF00441">
    <property type="entry name" value="Acyl-CoA_dh_1"/>
    <property type="match status" value="1"/>
</dbReference>
<dbReference type="GO" id="GO:0003995">
    <property type="term" value="F:acyl-CoA dehydrogenase activity"/>
    <property type="evidence" value="ECO:0007669"/>
    <property type="project" value="TreeGrafter"/>
</dbReference>
<dbReference type="InterPro" id="IPR036250">
    <property type="entry name" value="AcylCo_DH-like_C"/>
</dbReference>
<feature type="non-terminal residue" evidence="5">
    <location>
        <position position="1"/>
    </location>
</feature>
<organism evidence="5">
    <name type="scientific">marine sediment metagenome</name>
    <dbReference type="NCBI Taxonomy" id="412755"/>
    <lineage>
        <taxon>unclassified sequences</taxon>
        <taxon>metagenomes</taxon>
        <taxon>ecological metagenomes</taxon>
    </lineage>
</organism>
<dbReference type="PANTHER" id="PTHR43884:SF20">
    <property type="entry name" value="ACYL-COA DEHYDROGENASE FADE28"/>
    <property type="match status" value="1"/>
</dbReference>
<comment type="caution">
    <text evidence="5">The sequence shown here is derived from an EMBL/GenBank/DDBJ whole genome shotgun (WGS) entry which is preliminary data.</text>
</comment>
<keyword evidence="1" id="KW-0285">Flavoprotein</keyword>
<reference evidence="5" key="1">
    <citation type="journal article" date="2014" name="Front. Microbiol.">
        <title>High frequency of phylogenetically diverse reductive dehalogenase-homologous genes in deep subseafloor sedimentary metagenomes.</title>
        <authorList>
            <person name="Kawai M."/>
            <person name="Futagami T."/>
            <person name="Toyoda A."/>
            <person name="Takaki Y."/>
            <person name="Nishi S."/>
            <person name="Hori S."/>
            <person name="Arai W."/>
            <person name="Tsubouchi T."/>
            <person name="Morono Y."/>
            <person name="Uchiyama I."/>
            <person name="Ito T."/>
            <person name="Fujiyama A."/>
            <person name="Inagaki F."/>
            <person name="Takami H."/>
        </authorList>
    </citation>
    <scope>NUCLEOTIDE SEQUENCE</scope>
    <source>
        <strain evidence="5">Expedition CK06-06</strain>
    </source>
</reference>